<organism evidence="1 2">
    <name type="scientific">Companilactobacillus kimchii</name>
    <dbReference type="NCBI Taxonomy" id="2801452"/>
    <lineage>
        <taxon>Bacteria</taxon>
        <taxon>Bacillati</taxon>
        <taxon>Bacillota</taxon>
        <taxon>Bacilli</taxon>
        <taxon>Lactobacillales</taxon>
        <taxon>Lactobacillaceae</taxon>
        <taxon>Companilactobacillus</taxon>
    </lineage>
</organism>
<dbReference type="AlphaFoldDB" id="A0A210P5Q3"/>
<evidence type="ECO:0000313" key="2">
    <source>
        <dbReference type="Proteomes" id="UP000196649"/>
    </source>
</evidence>
<dbReference type="EMBL" id="MXAL01000022">
    <property type="protein sequence ID" value="OWF31816.1"/>
    <property type="molecule type" value="Genomic_DNA"/>
</dbReference>
<gene>
    <name evidence="1" type="ORF">LKACC12383_02682</name>
</gene>
<dbReference type="RefSeq" id="WP_054643359.1">
    <property type="nucleotide sequence ID" value="NZ_LNUB01000005.1"/>
</dbReference>
<sequence length="72" mass="8278">MTKQTKRMYQVKYITARDVSGGYNSDPFERAKNTQDYINDVCSVLAENDCQVLSIDNAHSFPIIIKYIQSIK</sequence>
<dbReference type="Proteomes" id="UP000196649">
    <property type="component" value="Unassembled WGS sequence"/>
</dbReference>
<accession>A0A210P5Q3</accession>
<comment type="caution">
    <text evidence="1">The sequence shown here is derived from an EMBL/GenBank/DDBJ whole genome shotgun (WGS) entry which is preliminary data.</text>
</comment>
<proteinExistence type="predicted"/>
<protein>
    <submittedName>
        <fullName evidence="1">Uncharacterized protein</fullName>
    </submittedName>
</protein>
<reference evidence="1 2" key="1">
    <citation type="submission" date="2017-03" db="EMBL/GenBank/DDBJ databases">
        <title>Genome sequence of Lactobacillus kimchii KACC 12383.</title>
        <authorList>
            <person name="Chun J."/>
        </authorList>
    </citation>
    <scope>NUCLEOTIDE SEQUENCE [LARGE SCALE GENOMIC DNA]</scope>
    <source>
        <strain evidence="1 2">KACC 12383</strain>
    </source>
</reference>
<evidence type="ECO:0000313" key="1">
    <source>
        <dbReference type="EMBL" id="OWF31816.1"/>
    </source>
</evidence>
<name>A0A210P5Q3_9LACO</name>